<gene>
    <name evidence="1" type="ORF">QFC24_000734</name>
</gene>
<evidence type="ECO:0000313" key="2">
    <source>
        <dbReference type="Proteomes" id="UP001234202"/>
    </source>
</evidence>
<comment type="caution">
    <text evidence="1">The sequence shown here is derived from an EMBL/GenBank/DDBJ whole genome shotgun (WGS) entry which is preliminary data.</text>
</comment>
<organism evidence="1 2">
    <name type="scientific">Naganishia onofrii</name>
    <dbReference type="NCBI Taxonomy" id="1851511"/>
    <lineage>
        <taxon>Eukaryota</taxon>
        <taxon>Fungi</taxon>
        <taxon>Dikarya</taxon>
        <taxon>Basidiomycota</taxon>
        <taxon>Agaricomycotina</taxon>
        <taxon>Tremellomycetes</taxon>
        <taxon>Filobasidiales</taxon>
        <taxon>Filobasidiaceae</taxon>
        <taxon>Naganishia</taxon>
    </lineage>
</organism>
<evidence type="ECO:0000313" key="1">
    <source>
        <dbReference type="EMBL" id="KAJ9127327.1"/>
    </source>
</evidence>
<dbReference type="Proteomes" id="UP001234202">
    <property type="component" value="Unassembled WGS sequence"/>
</dbReference>
<accession>A0ACC2XTM0</accession>
<proteinExistence type="predicted"/>
<name>A0ACC2XTM0_9TREE</name>
<keyword evidence="2" id="KW-1185">Reference proteome</keyword>
<reference evidence="1" key="1">
    <citation type="submission" date="2023-04" db="EMBL/GenBank/DDBJ databases">
        <title>Draft Genome sequencing of Naganishia species isolated from polar environments using Oxford Nanopore Technology.</title>
        <authorList>
            <person name="Leo P."/>
            <person name="Venkateswaran K."/>
        </authorList>
    </citation>
    <scope>NUCLEOTIDE SEQUENCE</scope>
    <source>
        <strain evidence="1">DBVPG 5303</strain>
    </source>
</reference>
<protein>
    <submittedName>
        <fullName evidence="1">Uncharacterized protein</fullName>
    </submittedName>
</protein>
<dbReference type="EMBL" id="JASBWV010000002">
    <property type="protein sequence ID" value="KAJ9127327.1"/>
    <property type="molecule type" value="Genomic_DNA"/>
</dbReference>
<sequence>MPDFDEFDDQDDLALAYLNQEQQQQPCDTPSLAQQDPAISRIPSPIAPAKRDRKRSHSSSPTEAAGTVIRSMRPKIEVEKVVTDGDFTADSSIREEQQADCNTIVLGSQDSEDLVVVCEKKGGSAQDVKEESVTWPPSQTFASDALKHQGSLADKRQTSVNGHRKTHSNNTTVKRETSMSLDVKPGKAKAAVKSLSIKRDEEGNVTETGKQEITKHLLKTLGDKHNPITNSDLYRRTAHVVSCATGHQVAQRAGSKFSIPEKDYFTSRNAKLRQQFTAQAREGLRVAEGAERSSAGSRLGPAVGIGGRFGAELSKSTSRINDGEVRGSPMVQQSRIFAGLTFYLNGYTGTRISDLELKRLIAVHGGNVSYLANSSCTHVLITKNLSASKTQKFLDSASSIRGGKRKVVHVDWVLDSVAQRKRLDETSYNVIVNKVCDSSPLVRLATAHLGFWLYQAQPTLMASLGGAVKKSVLQDTSLKVLGKQSGTPTPHNDLDVICLED</sequence>